<comment type="caution">
    <text evidence="1">The sequence shown here is derived from an EMBL/GenBank/DDBJ whole genome shotgun (WGS) entry which is preliminary data.</text>
</comment>
<protein>
    <submittedName>
        <fullName evidence="1">Uncharacterized protein</fullName>
    </submittedName>
</protein>
<proteinExistence type="predicted"/>
<sequence>MPHESKFVTKNLDVLALSEEVERDSQSGKLNRELLVQGQTLYGKNSLFPEYFERITPDGKKSLGYWRNYEFKQVIKTDWQILSSSVIKNVR</sequence>
<dbReference type="RefSeq" id="WP_226752448.1">
    <property type="nucleotide sequence ID" value="NZ_JAEINI020000026.1"/>
</dbReference>
<gene>
    <name evidence="1" type="ORF">JAO78_016435</name>
</gene>
<name>A0ABS8C7T8_9ALTE</name>
<keyword evidence="2" id="KW-1185">Reference proteome</keyword>
<reference evidence="1 2" key="1">
    <citation type="submission" date="2021-10" db="EMBL/GenBank/DDBJ databases">
        <title>Alishewanella koreense sp. nov. isolated from seawater of southwestern coast in South Korea and the proposal for the reclassification of Rheinheimera perlucida and Rheinheimera tuosuensis as Arsukibacterium perlucida and Arsukibacterium tuosuensis.</title>
        <authorList>
            <person name="Kim K.H."/>
            <person name="Ruan W."/>
            <person name="Kim K.R."/>
            <person name="Baek J.H."/>
            <person name="Jeon C.O."/>
        </authorList>
    </citation>
    <scope>NUCLEOTIDE SEQUENCE [LARGE SCALE GENOMIC DNA]</scope>
    <source>
        <strain evidence="1 2">16-MA</strain>
    </source>
</reference>
<dbReference type="EMBL" id="JAEINI020000026">
    <property type="protein sequence ID" value="MCB5228394.1"/>
    <property type="molecule type" value="Genomic_DNA"/>
</dbReference>
<organism evidence="1 2">
    <name type="scientific">Alishewanella maricola</name>
    <dbReference type="NCBI Taxonomy" id="2795740"/>
    <lineage>
        <taxon>Bacteria</taxon>
        <taxon>Pseudomonadati</taxon>
        <taxon>Pseudomonadota</taxon>
        <taxon>Gammaproteobacteria</taxon>
        <taxon>Alteromonadales</taxon>
        <taxon>Alteromonadaceae</taxon>
        <taxon>Alishewanella</taxon>
    </lineage>
</organism>
<evidence type="ECO:0000313" key="2">
    <source>
        <dbReference type="Proteomes" id="UP000633814"/>
    </source>
</evidence>
<dbReference type="Proteomes" id="UP000633814">
    <property type="component" value="Unassembled WGS sequence"/>
</dbReference>
<accession>A0ABS8C7T8</accession>
<evidence type="ECO:0000313" key="1">
    <source>
        <dbReference type="EMBL" id="MCB5228394.1"/>
    </source>
</evidence>